<dbReference type="SUPFAM" id="SSF52091">
    <property type="entry name" value="SpoIIaa-like"/>
    <property type="match status" value="1"/>
</dbReference>
<organism evidence="5 6">
    <name type="scientific">Saccharomonospora glauca K62</name>
    <dbReference type="NCBI Taxonomy" id="928724"/>
    <lineage>
        <taxon>Bacteria</taxon>
        <taxon>Bacillati</taxon>
        <taxon>Actinomycetota</taxon>
        <taxon>Actinomycetes</taxon>
        <taxon>Pseudonocardiales</taxon>
        <taxon>Pseudonocardiaceae</taxon>
        <taxon>Saccharomonospora</taxon>
    </lineage>
</organism>
<dbReference type="Pfam" id="PF01740">
    <property type="entry name" value="STAS"/>
    <property type="match status" value="1"/>
</dbReference>
<evidence type="ECO:0000259" key="4">
    <source>
        <dbReference type="PROSITE" id="PS50801"/>
    </source>
</evidence>
<dbReference type="CDD" id="cd07043">
    <property type="entry name" value="STAS_anti-anti-sigma_factors"/>
    <property type="match status" value="1"/>
</dbReference>
<reference evidence="5 6" key="1">
    <citation type="submission" date="2011-09" db="EMBL/GenBank/DDBJ databases">
        <authorList>
            <consortium name="US DOE Joint Genome Institute (JGI-PGF)"/>
            <person name="Lucas S."/>
            <person name="Han J."/>
            <person name="Lapidus A."/>
            <person name="Cheng J.-F."/>
            <person name="Goodwin L."/>
            <person name="Pitluck S."/>
            <person name="Peters L."/>
            <person name="Land M.L."/>
            <person name="Hauser L."/>
            <person name="Brambilla E."/>
            <person name="Klenk H.-P."/>
            <person name="Woyke T.J."/>
        </authorList>
    </citation>
    <scope>NUCLEOTIDE SEQUENCE [LARGE SCALE GENOMIC DNA]</scope>
    <source>
        <strain evidence="5 6">K62</strain>
    </source>
</reference>
<dbReference type="STRING" id="928724.SacglDRAFT_01233"/>
<dbReference type="RefSeq" id="WP_005462657.1">
    <property type="nucleotide sequence ID" value="NZ_CM001484.1"/>
</dbReference>
<comment type="similarity">
    <text evidence="1 2">Belongs to the anti-sigma-factor antagonist family.</text>
</comment>
<dbReference type="InterPro" id="IPR036513">
    <property type="entry name" value="STAS_dom_sf"/>
</dbReference>
<evidence type="ECO:0000313" key="6">
    <source>
        <dbReference type="Proteomes" id="UP000005087"/>
    </source>
</evidence>
<evidence type="ECO:0000256" key="2">
    <source>
        <dbReference type="RuleBase" id="RU003749"/>
    </source>
</evidence>
<dbReference type="eggNOG" id="COG1366">
    <property type="taxonomic scope" value="Bacteria"/>
</dbReference>
<feature type="compositionally biased region" description="Basic and acidic residues" evidence="3">
    <location>
        <begin position="134"/>
        <end position="143"/>
    </location>
</feature>
<dbReference type="EMBL" id="CM001484">
    <property type="protein sequence ID" value="EIE98164.1"/>
    <property type="molecule type" value="Genomic_DNA"/>
</dbReference>
<dbReference type="Proteomes" id="UP000005087">
    <property type="component" value="Chromosome"/>
</dbReference>
<gene>
    <name evidence="5" type="ORF">SacglDRAFT_01233</name>
</gene>
<dbReference type="PANTHER" id="PTHR33495:SF2">
    <property type="entry name" value="ANTI-SIGMA FACTOR ANTAGONIST TM_1081-RELATED"/>
    <property type="match status" value="1"/>
</dbReference>
<proteinExistence type="inferred from homology"/>
<sequence length="156" mass="16222">MDTAGGAVSELAVPTSLLGLTTECHEAGVVVTVSGEIDLSTRGELAEHLAGALDAVSPPQSLVVDLGEVSFLGSAGLALLLDTQDAAVRKGVPLRVVATQRAVRRPIEAVGLAEALPLYPTVESALTEFPVPRSGDEPTREDDLTQFPFQVNPALR</sequence>
<dbReference type="PANTHER" id="PTHR33495">
    <property type="entry name" value="ANTI-SIGMA FACTOR ANTAGONIST TM_1081-RELATED-RELATED"/>
    <property type="match status" value="1"/>
</dbReference>
<evidence type="ECO:0000256" key="1">
    <source>
        <dbReference type="ARBA" id="ARBA00009013"/>
    </source>
</evidence>
<name>I1CZP0_9PSEU</name>
<dbReference type="NCBIfam" id="TIGR00377">
    <property type="entry name" value="ant_ant_sig"/>
    <property type="match status" value="1"/>
</dbReference>
<dbReference type="AlphaFoldDB" id="I1CZP0"/>
<dbReference type="GO" id="GO:0043856">
    <property type="term" value="F:anti-sigma factor antagonist activity"/>
    <property type="evidence" value="ECO:0007669"/>
    <property type="project" value="InterPro"/>
</dbReference>
<evidence type="ECO:0000256" key="3">
    <source>
        <dbReference type="SAM" id="MobiDB-lite"/>
    </source>
</evidence>
<feature type="region of interest" description="Disordered" evidence="3">
    <location>
        <begin position="129"/>
        <end position="156"/>
    </location>
</feature>
<dbReference type="InterPro" id="IPR002645">
    <property type="entry name" value="STAS_dom"/>
</dbReference>
<accession>I1CZP0</accession>
<dbReference type="HOGENOM" id="CLU_115403_3_1_11"/>
<feature type="domain" description="STAS" evidence="4">
    <location>
        <begin position="29"/>
        <end position="129"/>
    </location>
</feature>
<protein>
    <recommendedName>
        <fullName evidence="2">Anti-sigma factor antagonist</fullName>
    </recommendedName>
</protein>
<dbReference type="InterPro" id="IPR003658">
    <property type="entry name" value="Anti-sigma_ant"/>
</dbReference>
<dbReference type="Gene3D" id="3.30.750.24">
    <property type="entry name" value="STAS domain"/>
    <property type="match status" value="1"/>
</dbReference>
<keyword evidence="6" id="KW-1185">Reference proteome</keyword>
<evidence type="ECO:0000313" key="5">
    <source>
        <dbReference type="EMBL" id="EIE98164.1"/>
    </source>
</evidence>
<dbReference type="PROSITE" id="PS50801">
    <property type="entry name" value="STAS"/>
    <property type="match status" value="1"/>
</dbReference>
<reference evidence="6" key="2">
    <citation type="submission" date="2012-01" db="EMBL/GenBank/DDBJ databases">
        <title>Noncontiguous Finished sequence of chromosome of Saccharomonospora glauca K62.</title>
        <authorList>
            <consortium name="US DOE Joint Genome Institute"/>
            <person name="Lucas S."/>
            <person name="Han J."/>
            <person name="Lapidus A."/>
            <person name="Cheng J.-F."/>
            <person name="Goodwin L."/>
            <person name="Pitluck S."/>
            <person name="Peters L."/>
            <person name="Mikhailova N."/>
            <person name="Held B."/>
            <person name="Detter J.C."/>
            <person name="Han C."/>
            <person name="Tapia R."/>
            <person name="Land M."/>
            <person name="Hauser L."/>
            <person name="Kyrpides N."/>
            <person name="Ivanova N."/>
            <person name="Pagani I."/>
            <person name="Brambilla E.-M."/>
            <person name="Klenk H.-P."/>
            <person name="Woyke T."/>
        </authorList>
    </citation>
    <scope>NUCLEOTIDE SEQUENCE [LARGE SCALE GENOMIC DNA]</scope>
    <source>
        <strain evidence="6">K62</strain>
    </source>
</reference>